<organism evidence="1 2">
    <name type="scientific">Pseudocercospora musae</name>
    <dbReference type="NCBI Taxonomy" id="113226"/>
    <lineage>
        <taxon>Eukaryota</taxon>
        <taxon>Fungi</taxon>
        <taxon>Dikarya</taxon>
        <taxon>Ascomycota</taxon>
        <taxon>Pezizomycotina</taxon>
        <taxon>Dothideomycetes</taxon>
        <taxon>Dothideomycetidae</taxon>
        <taxon>Mycosphaerellales</taxon>
        <taxon>Mycosphaerellaceae</taxon>
        <taxon>Pseudocercospora</taxon>
    </lineage>
</organism>
<name>A0A139I0V3_9PEZI</name>
<evidence type="ECO:0000313" key="1">
    <source>
        <dbReference type="EMBL" id="KXT08328.1"/>
    </source>
</evidence>
<evidence type="ECO:0000313" key="2">
    <source>
        <dbReference type="Proteomes" id="UP000073492"/>
    </source>
</evidence>
<dbReference type="OrthoDB" id="5863171at2759"/>
<comment type="caution">
    <text evidence="1">The sequence shown here is derived from an EMBL/GenBank/DDBJ whole genome shotgun (WGS) entry which is preliminary data.</text>
</comment>
<dbReference type="EMBL" id="LFZO01000460">
    <property type="protein sequence ID" value="KXT08328.1"/>
    <property type="molecule type" value="Genomic_DNA"/>
</dbReference>
<protein>
    <submittedName>
        <fullName evidence="1">Uncharacterized protein</fullName>
    </submittedName>
</protein>
<dbReference type="Proteomes" id="UP000073492">
    <property type="component" value="Unassembled WGS sequence"/>
</dbReference>
<proteinExistence type="predicted"/>
<keyword evidence="2" id="KW-1185">Reference proteome</keyword>
<dbReference type="AlphaFoldDB" id="A0A139I0V3"/>
<gene>
    <name evidence="1" type="ORF">AC579_923</name>
</gene>
<accession>A0A139I0V3</accession>
<sequence>MANASTELLGSMPEIKQTNSEHINLSLIGAVPSLANAIVATEIFEARGGESQKITVDLQRSHNYIDPDIGMTPKINGQSEINLDLVGGNPFLGNINIYETADGRHVGPSAVYVDLVYQWSTFLRCAVNTADIAAAIANWKVEGE</sequence>
<reference evidence="1 2" key="1">
    <citation type="submission" date="2015-07" db="EMBL/GenBank/DDBJ databases">
        <title>Comparative genomics of the Sigatoka disease complex on banana suggests a link between parallel evolutionary changes in Pseudocercospora fijiensis and Pseudocercospora eumusae and increased virulence on the banana host.</title>
        <authorList>
            <person name="Chang T.-C."/>
            <person name="Salvucci A."/>
            <person name="Crous P.W."/>
            <person name="Stergiopoulos I."/>
        </authorList>
    </citation>
    <scope>NUCLEOTIDE SEQUENCE [LARGE SCALE GENOMIC DNA]</scope>
    <source>
        <strain evidence="1 2">CBS 116634</strain>
    </source>
</reference>